<evidence type="ECO:0000313" key="1">
    <source>
        <dbReference type="EMBL" id="ETO02040.1"/>
    </source>
</evidence>
<keyword evidence="2" id="KW-1185">Reference proteome</keyword>
<sequence length="111" mass="13349">MCFHIYHFLISTQTKIILSYSQPMKEFLCEYICENSAIVLRSSHLIYDLFTNITNNYNNKTKNIYIKQYQLKCKQQEITQIIHIIFDDNILSSISIFEPEIITLIYNYLFF</sequence>
<protein>
    <submittedName>
        <fullName evidence="1">Uncharacterized protein</fullName>
    </submittedName>
</protein>
<dbReference type="AlphaFoldDB" id="X6LMT8"/>
<reference evidence="1 2" key="1">
    <citation type="journal article" date="2013" name="Curr. Biol.">
        <title>The Genome of the Foraminiferan Reticulomyxa filosa.</title>
        <authorList>
            <person name="Glockner G."/>
            <person name="Hulsmann N."/>
            <person name="Schleicher M."/>
            <person name="Noegel A.A."/>
            <person name="Eichinger L."/>
            <person name="Gallinger C."/>
            <person name="Pawlowski J."/>
            <person name="Sierra R."/>
            <person name="Euteneuer U."/>
            <person name="Pillet L."/>
            <person name="Moustafa A."/>
            <person name="Platzer M."/>
            <person name="Groth M."/>
            <person name="Szafranski K."/>
            <person name="Schliwa M."/>
        </authorList>
    </citation>
    <scope>NUCLEOTIDE SEQUENCE [LARGE SCALE GENOMIC DNA]</scope>
</reference>
<organism evidence="1 2">
    <name type="scientific">Reticulomyxa filosa</name>
    <dbReference type="NCBI Taxonomy" id="46433"/>
    <lineage>
        <taxon>Eukaryota</taxon>
        <taxon>Sar</taxon>
        <taxon>Rhizaria</taxon>
        <taxon>Retaria</taxon>
        <taxon>Foraminifera</taxon>
        <taxon>Monothalamids</taxon>
        <taxon>Reticulomyxidae</taxon>
        <taxon>Reticulomyxa</taxon>
    </lineage>
</organism>
<proteinExistence type="predicted"/>
<gene>
    <name evidence="1" type="ORF">RFI_35396</name>
</gene>
<name>X6LMT8_RETFI</name>
<dbReference type="EMBL" id="ASPP01036840">
    <property type="protein sequence ID" value="ETO02040.1"/>
    <property type="molecule type" value="Genomic_DNA"/>
</dbReference>
<comment type="caution">
    <text evidence="1">The sequence shown here is derived from an EMBL/GenBank/DDBJ whole genome shotgun (WGS) entry which is preliminary data.</text>
</comment>
<evidence type="ECO:0000313" key="2">
    <source>
        <dbReference type="Proteomes" id="UP000023152"/>
    </source>
</evidence>
<dbReference type="Proteomes" id="UP000023152">
    <property type="component" value="Unassembled WGS sequence"/>
</dbReference>
<accession>X6LMT8</accession>